<evidence type="ECO:0000313" key="5">
    <source>
        <dbReference type="Proteomes" id="UP001302059"/>
    </source>
</evidence>
<dbReference type="PROSITE" id="PS51257">
    <property type="entry name" value="PROKAR_LIPOPROTEIN"/>
    <property type="match status" value="1"/>
</dbReference>
<organism evidence="4 5">
    <name type="scientific">Deinococcus rhizophilus</name>
    <dbReference type="NCBI Taxonomy" id="3049544"/>
    <lineage>
        <taxon>Bacteria</taxon>
        <taxon>Thermotogati</taxon>
        <taxon>Deinococcota</taxon>
        <taxon>Deinococci</taxon>
        <taxon>Deinococcales</taxon>
        <taxon>Deinococcaceae</taxon>
        <taxon>Deinococcus</taxon>
    </lineage>
</organism>
<sequence>MRRFLPLGALLVAAVLGGCDVPASGPQTGGEPVAAETRASAPARPARDPVSGLPWIGAGELPHEGRQTLGLIASDGPFPYRKDGSVFGNRERLLPRQPQGTYREYTVPTPGEDDRGARRIVCADREPPTAECYYTADHYSSFRRIAP</sequence>
<comment type="caution">
    <text evidence="4">The sequence shown here is derived from an EMBL/GenBank/DDBJ whole genome shotgun (WGS) entry which is preliminary data.</text>
</comment>
<evidence type="ECO:0000256" key="2">
    <source>
        <dbReference type="ARBA" id="ARBA00022801"/>
    </source>
</evidence>
<reference evidence="4 5" key="1">
    <citation type="submission" date="2023-05" db="EMBL/GenBank/DDBJ databases">
        <authorList>
            <person name="Gao F."/>
        </authorList>
    </citation>
    <scope>NUCLEOTIDE SEQUENCE [LARGE SCALE GENOMIC DNA]</scope>
    <source>
        <strain evidence="4 5">MIMF12</strain>
    </source>
</reference>
<dbReference type="Pfam" id="PF00545">
    <property type="entry name" value="Ribonuclease"/>
    <property type="match status" value="1"/>
</dbReference>
<dbReference type="SUPFAM" id="SSF53933">
    <property type="entry name" value="Microbial ribonucleases"/>
    <property type="match status" value="1"/>
</dbReference>
<dbReference type="EMBL" id="JASNGB010000080">
    <property type="protein sequence ID" value="MDL2344426.1"/>
    <property type="molecule type" value="Genomic_DNA"/>
</dbReference>
<dbReference type="Proteomes" id="UP001302059">
    <property type="component" value="Unassembled WGS sequence"/>
</dbReference>
<accession>A0ABT7JHM4</accession>
<proteinExistence type="predicted"/>
<gene>
    <name evidence="4" type="ORF">QOL99_09700</name>
</gene>
<dbReference type="Gene3D" id="3.10.450.30">
    <property type="entry name" value="Microbial ribonucleases"/>
    <property type="match status" value="1"/>
</dbReference>
<dbReference type="InterPro" id="IPR016191">
    <property type="entry name" value="Ribonuclease/ribotoxin"/>
</dbReference>
<name>A0ABT7JHM4_9DEIO</name>
<dbReference type="InterPro" id="IPR000026">
    <property type="entry name" value="N1-like"/>
</dbReference>
<evidence type="ECO:0000313" key="4">
    <source>
        <dbReference type="EMBL" id="MDL2344426.1"/>
    </source>
</evidence>
<keyword evidence="2" id="KW-0378">Hydrolase</keyword>
<feature type="region of interest" description="Disordered" evidence="3">
    <location>
        <begin position="24"/>
        <end position="53"/>
    </location>
</feature>
<evidence type="ECO:0000256" key="3">
    <source>
        <dbReference type="SAM" id="MobiDB-lite"/>
    </source>
</evidence>
<keyword evidence="5" id="KW-1185">Reference proteome</keyword>
<protein>
    <submittedName>
        <fullName evidence="4">Ribonuclease domain-containing protein</fullName>
    </submittedName>
</protein>
<feature type="compositionally biased region" description="Low complexity" evidence="3">
    <location>
        <begin position="32"/>
        <end position="44"/>
    </location>
</feature>
<evidence type="ECO:0000256" key="1">
    <source>
        <dbReference type="ARBA" id="ARBA00022722"/>
    </source>
</evidence>
<keyword evidence="1" id="KW-0540">Nuclease</keyword>